<name>A0A1H0Z3P8_9ACTN</name>
<dbReference type="EMBL" id="FNKO01000001">
    <property type="protein sequence ID" value="SDQ22112.1"/>
    <property type="molecule type" value="Genomic_DNA"/>
</dbReference>
<evidence type="ECO:0000313" key="2">
    <source>
        <dbReference type="EMBL" id="SDQ22112.1"/>
    </source>
</evidence>
<dbReference type="InterPro" id="IPR016024">
    <property type="entry name" value="ARM-type_fold"/>
</dbReference>
<protein>
    <recommendedName>
        <fullName evidence="4">HEAT repeat-containing protein</fullName>
    </recommendedName>
</protein>
<evidence type="ECO:0008006" key="4">
    <source>
        <dbReference type="Google" id="ProtNLM"/>
    </source>
</evidence>
<dbReference type="Proteomes" id="UP000199301">
    <property type="component" value="Unassembled WGS sequence"/>
</dbReference>
<accession>A0A1H0Z3P8</accession>
<proteinExistence type="predicted"/>
<dbReference type="AlphaFoldDB" id="A0A1H0Z3P8"/>
<reference evidence="3" key="1">
    <citation type="submission" date="2016-10" db="EMBL/GenBank/DDBJ databases">
        <authorList>
            <person name="Varghese N."/>
            <person name="Submissions S."/>
        </authorList>
    </citation>
    <scope>NUCLEOTIDE SEQUENCE [LARGE SCALE GENOMIC DNA]</scope>
    <source>
        <strain evidence="3">DSM 45459</strain>
    </source>
</reference>
<sequence>MDSPDIDAFGILEPYEPHETAESTAPGGPRPSPESESVAEMEGNRPHPSTLPATPAVSAAGDRSVAAGRDIHQPRNIDMRNSVVAGEEIVEQLAQAHAQPRTDRGLQDPEALRLLAERYVPPQDLLGETPGDEPETAFEVLHGHKFLVIGAQEDHGGQFAASKRLGFELWERHPGLVVREEVIDSEFRLRAEKLLLESEPAAVLIDLRDEADEDIQAVRRDMMGFTRQLERYRSFLIVIIPSKWMSAFEESFPGKTHLLGKPSPVEVFVQHLTRVDARALVGETGCVERLERLWPPQVAEMAEAVSGRIDRDESPEEALKNVLDSESHVWTSTLRQEIERRQQEGNFDWLGLLLAAAVLEGATAQHIVDASGQLLRCNELDVEQPVPLLRPSPVTKLFELTKEYFDPDGRQFPAPGFGPHVLRHFWSYHPDLHEPMLTWLGGLPHKIRDLDSFEMEQIADRVAELAEEGGASIALRIARTWGRSSLDKDPKKAPPSTTQVGRYQRSIAVRLLTNTAMHSTLGREVRQRLLAWSRDRTNIDIQQLTAEVCAGIGQSFPRIALTRLKHLANSEDDRVRAAVLDAVRRIGGELGTSRFLSYVEEWFDDASPPRLRMLSESVSGVLSEQSEQVEADSATSFWQRAVDTMPSEYLRPAVESWIRAAAAGAPGHSGEMVEPLVRATGSQWFRIVQMQRASRFGPNPPDLRGVEDESVTEVVHQLWTRLDEVDPVWQ</sequence>
<keyword evidence="3" id="KW-1185">Reference proteome</keyword>
<feature type="region of interest" description="Disordered" evidence="1">
    <location>
        <begin position="1"/>
        <end position="73"/>
    </location>
</feature>
<organism evidence="2 3">
    <name type="scientific">Actinopolyspora saharensis</name>
    <dbReference type="NCBI Taxonomy" id="995062"/>
    <lineage>
        <taxon>Bacteria</taxon>
        <taxon>Bacillati</taxon>
        <taxon>Actinomycetota</taxon>
        <taxon>Actinomycetes</taxon>
        <taxon>Actinopolysporales</taxon>
        <taxon>Actinopolysporaceae</taxon>
        <taxon>Actinopolyspora</taxon>
    </lineage>
</organism>
<evidence type="ECO:0000313" key="3">
    <source>
        <dbReference type="Proteomes" id="UP000199301"/>
    </source>
</evidence>
<dbReference type="SUPFAM" id="SSF48371">
    <property type="entry name" value="ARM repeat"/>
    <property type="match status" value="1"/>
</dbReference>
<dbReference type="STRING" id="995062.SAMN04489718_0829"/>
<gene>
    <name evidence="2" type="ORF">SAMN04489718_0829</name>
</gene>
<evidence type="ECO:0000256" key="1">
    <source>
        <dbReference type="SAM" id="MobiDB-lite"/>
    </source>
</evidence>